<evidence type="ECO:0000256" key="1">
    <source>
        <dbReference type="ARBA" id="ARBA00000085"/>
    </source>
</evidence>
<dbReference type="SMART" id="SM00387">
    <property type="entry name" value="HATPase_c"/>
    <property type="match status" value="1"/>
</dbReference>
<comment type="subcellular location">
    <subcellularLocation>
        <location evidence="2">Membrane</location>
    </subcellularLocation>
</comment>
<dbReference type="PROSITE" id="PS50109">
    <property type="entry name" value="HIS_KIN"/>
    <property type="match status" value="1"/>
</dbReference>
<dbReference type="GO" id="GO:0016020">
    <property type="term" value="C:membrane"/>
    <property type="evidence" value="ECO:0007669"/>
    <property type="project" value="UniProtKB-SubCell"/>
</dbReference>
<dbReference type="InterPro" id="IPR010559">
    <property type="entry name" value="Sig_transdc_His_kin_internal"/>
</dbReference>
<sequence length="596" mass="66906">MLIALLCCFVPMVAVISLLFVRAFGTQQAAEEETLLYGAQDIRAALDRFADGVYSVSDAFSTDERLIELLDRDYSADPIAKQYAITYTNNALFESYSRLVQQEKIDAIYMPARREVLDFRDPNQVTTLLVKKFEELAVDDPGKMGRFYFYSLQKNFLSTETYGEPRRDMVVLGSRRVYSALKSGYPYIHIFAVEEQTLYDLYQYQAKRLGADVYILTEDGALISSTDEAAVAAGQAPAALLESAAGLDAGTDSIRLDGEQYNAAAAVCHSTDWRVLVLVPTRTLLASTFSLYFQILGVVALCLVVFAVLIWHFYRRFMAPLAQLEQAMRQADAGDLKAYVKPQGSVEVVRMMEGYNAMLDSLRTGIEQQMEMQRRRQDLEMQVLMSQINPHFLYNTLESIVWKAGEASRPDIGKLASSLGKLYRLSISGGLFVPLEQELEHVQMYMNIQRSRYGNKVDYEVRLHRVDPDGVEVLKLILQPIVENSLLYGMDGLDHTLRIRVAAWRREGKLALTVTDNGVGMDKAALAALRQQIVHGRKPKAEANYRSTGIGLHNIGARLRLYAGSTSCIKVQSKPGFGTRVTLELPWRDAEQPEPS</sequence>
<evidence type="ECO:0000313" key="11">
    <source>
        <dbReference type="EMBL" id="HJC45425.1"/>
    </source>
</evidence>
<evidence type="ECO:0000256" key="5">
    <source>
        <dbReference type="ARBA" id="ARBA00022679"/>
    </source>
</evidence>
<feature type="transmembrane region" description="Helical" evidence="8">
    <location>
        <begin position="291"/>
        <end position="314"/>
    </location>
</feature>
<dbReference type="AlphaFoldDB" id="A0A9D2P9P9"/>
<dbReference type="PANTHER" id="PTHR34220">
    <property type="entry name" value="SENSOR HISTIDINE KINASE YPDA"/>
    <property type="match status" value="1"/>
</dbReference>
<dbReference type="Gene3D" id="6.10.340.10">
    <property type="match status" value="1"/>
</dbReference>
<feature type="domain" description="HAMP" evidence="10">
    <location>
        <begin position="315"/>
        <end position="367"/>
    </location>
</feature>
<evidence type="ECO:0000256" key="3">
    <source>
        <dbReference type="ARBA" id="ARBA00012438"/>
    </source>
</evidence>
<feature type="domain" description="Histidine kinase" evidence="9">
    <location>
        <begin position="474"/>
        <end position="589"/>
    </location>
</feature>
<dbReference type="InterPro" id="IPR050640">
    <property type="entry name" value="Bact_2-comp_sensor_kinase"/>
</dbReference>
<reference evidence="11" key="1">
    <citation type="journal article" date="2021" name="PeerJ">
        <title>Extensive microbial diversity within the chicken gut microbiome revealed by metagenomics and culture.</title>
        <authorList>
            <person name="Gilroy R."/>
            <person name="Ravi A."/>
            <person name="Getino M."/>
            <person name="Pursley I."/>
            <person name="Horton D.L."/>
            <person name="Alikhan N.F."/>
            <person name="Baker D."/>
            <person name="Gharbi K."/>
            <person name="Hall N."/>
            <person name="Watson M."/>
            <person name="Adriaenssens E.M."/>
            <person name="Foster-Nyarko E."/>
            <person name="Jarju S."/>
            <person name="Secka A."/>
            <person name="Antonio M."/>
            <person name="Oren A."/>
            <person name="Chaudhuri R.R."/>
            <person name="La Ragione R."/>
            <person name="Hildebrand F."/>
            <person name="Pallen M.J."/>
        </authorList>
    </citation>
    <scope>NUCLEOTIDE SEQUENCE</scope>
    <source>
        <strain evidence="11">ChiSjej5B23-2810</strain>
    </source>
</reference>
<dbReference type="Pfam" id="PF00672">
    <property type="entry name" value="HAMP"/>
    <property type="match status" value="1"/>
</dbReference>
<dbReference type="PANTHER" id="PTHR34220:SF7">
    <property type="entry name" value="SENSOR HISTIDINE KINASE YPDA"/>
    <property type="match status" value="1"/>
</dbReference>
<proteinExistence type="predicted"/>
<dbReference type="InterPro" id="IPR004358">
    <property type="entry name" value="Sig_transdc_His_kin-like_C"/>
</dbReference>
<dbReference type="SUPFAM" id="SSF55874">
    <property type="entry name" value="ATPase domain of HSP90 chaperone/DNA topoisomerase II/histidine kinase"/>
    <property type="match status" value="1"/>
</dbReference>
<dbReference type="Pfam" id="PF06580">
    <property type="entry name" value="His_kinase"/>
    <property type="match status" value="1"/>
</dbReference>
<dbReference type="GO" id="GO:0000155">
    <property type="term" value="F:phosphorelay sensor kinase activity"/>
    <property type="evidence" value="ECO:0007669"/>
    <property type="project" value="InterPro"/>
</dbReference>
<keyword evidence="8" id="KW-0472">Membrane</keyword>
<evidence type="ECO:0000259" key="9">
    <source>
        <dbReference type="PROSITE" id="PS50109"/>
    </source>
</evidence>
<dbReference type="InterPro" id="IPR003594">
    <property type="entry name" value="HATPase_dom"/>
</dbReference>
<dbReference type="EMBL" id="DWWN01000034">
    <property type="protein sequence ID" value="HJC45425.1"/>
    <property type="molecule type" value="Genomic_DNA"/>
</dbReference>
<protein>
    <recommendedName>
        <fullName evidence="3">histidine kinase</fullName>
        <ecNumber evidence="3">2.7.13.3</ecNumber>
    </recommendedName>
</protein>
<comment type="caution">
    <text evidence="11">The sequence shown here is derived from an EMBL/GenBank/DDBJ whole genome shotgun (WGS) entry which is preliminary data.</text>
</comment>
<dbReference type="InterPro" id="IPR003660">
    <property type="entry name" value="HAMP_dom"/>
</dbReference>
<keyword evidence="8" id="KW-1133">Transmembrane helix</keyword>
<comment type="catalytic activity">
    <reaction evidence="1">
        <text>ATP + protein L-histidine = ADP + protein N-phospho-L-histidine.</text>
        <dbReference type="EC" id="2.7.13.3"/>
    </reaction>
</comment>
<evidence type="ECO:0000256" key="4">
    <source>
        <dbReference type="ARBA" id="ARBA00022553"/>
    </source>
</evidence>
<dbReference type="InterPro" id="IPR036890">
    <property type="entry name" value="HATPase_C_sf"/>
</dbReference>
<dbReference type="Proteomes" id="UP000823906">
    <property type="component" value="Unassembled WGS sequence"/>
</dbReference>
<dbReference type="InterPro" id="IPR005467">
    <property type="entry name" value="His_kinase_dom"/>
</dbReference>
<evidence type="ECO:0000259" key="10">
    <source>
        <dbReference type="PROSITE" id="PS50885"/>
    </source>
</evidence>
<evidence type="ECO:0000256" key="7">
    <source>
        <dbReference type="ARBA" id="ARBA00023012"/>
    </source>
</evidence>
<dbReference type="CDD" id="cd06225">
    <property type="entry name" value="HAMP"/>
    <property type="match status" value="1"/>
</dbReference>
<dbReference type="Gene3D" id="3.30.565.10">
    <property type="entry name" value="Histidine kinase-like ATPase, C-terminal domain"/>
    <property type="match status" value="1"/>
</dbReference>
<dbReference type="PRINTS" id="PR00344">
    <property type="entry name" value="BCTRLSENSOR"/>
</dbReference>
<accession>A0A9D2P9P9</accession>
<name>A0A9D2P9P9_9FIRM</name>
<keyword evidence="8" id="KW-0812">Transmembrane</keyword>
<reference evidence="11" key="2">
    <citation type="submission" date="2021-04" db="EMBL/GenBank/DDBJ databases">
        <authorList>
            <person name="Gilroy R."/>
        </authorList>
    </citation>
    <scope>NUCLEOTIDE SEQUENCE</scope>
    <source>
        <strain evidence="11">ChiSjej5B23-2810</strain>
    </source>
</reference>
<dbReference type="EC" id="2.7.13.3" evidence="3"/>
<organism evidence="11 12">
    <name type="scientific">Candidatus Faecalibacterium faecigallinarum</name>
    <dbReference type="NCBI Taxonomy" id="2838577"/>
    <lineage>
        <taxon>Bacteria</taxon>
        <taxon>Bacillati</taxon>
        <taxon>Bacillota</taxon>
        <taxon>Clostridia</taxon>
        <taxon>Eubacteriales</taxon>
        <taxon>Oscillospiraceae</taxon>
        <taxon>Faecalibacterium</taxon>
    </lineage>
</organism>
<gene>
    <name evidence="11" type="ORF">H9703_04725</name>
</gene>
<dbReference type="PROSITE" id="PS50885">
    <property type="entry name" value="HAMP"/>
    <property type="match status" value="1"/>
</dbReference>
<evidence type="ECO:0000313" key="12">
    <source>
        <dbReference type="Proteomes" id="UP000823906"/>
    </source>
</evidence>
<keyword evidence="7" id="KW-0902">Two-component regulatory system</keyword>
<keyword evidence="5" id="KW-0808">Transferase</keyword>
<evidence type="ECO:0000256" key="6">
    <source>
        <dbReference type="ARBA" id="ARBA00022777"/>
    </source>
</evidence>
<evidence type="ECO:0000256" key="2">
    <source>
        <dbReference type="ARBA" id="ARBA00004370"/>
    </source>
</evidence>
<keyword evidence="6 11" id="KW-0418">Kinase</keyword>
<dbReference type="SMART" id="SM00304">
    <property type="entry name" value="HAMP"/>
    <property type="match status" value="1"/>
</dbReference>
<evidence type="ECO:0000256" key="8">
    <source>
        <dbReference type="SAM" id="Phobius"/>
    </source>
</evidence>
<keyword evidence="4" id="KW-0597">Phosphoprotein</keyword>
<dbReference type="Pfam" id="PF02518">
    <property type="entry name" value="HATPase_c"/>
    <property type="match status" value="1"/>
</dbReference>